<feature type="compositionally biased region" description="Basic and acidic residues" evidence="1">
    <location>
        <begin position="18"/>
        <end position="29"/>
    </location>
</feature>
<name>A0ABY8BGH0_9BURK</name>
<feature type="region of interest" description="Disordered" evidence="1">
    <location>
        <begin position="1"/>
        <end position="30"/>
    </location>
</feature>
<keyword evidence="3" id="KW-1185">Reference proteome</keyword>
<organism evidence="2 3">
    <name type="scientific">Pseudoduganella chitinolytica</name>
    <dbReference type="NCBI Taxonomy" id="34070"/>
    <lineage>
        <taxon>Bacteria</taxon>
        <taxon>Pseudomonadati</taxon>
        <taxon>Pseudomonadota</taxon>
        <taxon>Betaproteobacteria</taxon>
        <taxon>Burkholderiales</taxon>
        <taxon>Oxalobacteraceae</taxon>
        <taxon>Telluria group</taxon>
        <taxon>Pseudoduganella</taxon>
    </lineage>
</organism>
<dbReference type="Proteomes" id="UP001216510">
    <property type="component" value="Chromosome"/>
</dbReference>
<sequence length="259" mass="27987">MSSTTDLKDFAAGIAELPEPHAGARDKSGTETSQAYLIEVEDAAPEAHVLEQLYAALRSLGITARVSPLARDKRVTLVTPMPALVLDADDDDDLGAEPFGLDDARVDAPPPGRRGILADLDEGDDGEEVRLPPAVTTPAMAQQRGEALIASLVREGNLIDGETLASAWGITRQALDKARERGEIFSVRMGRQHVYPVAALSFLRRDFESINRSFHPDIAAGTKLIFFNRKHGSLGGRTVAESADRLTDILRLAAGWERI</sequence>
<gene>
    <name evidence="2" type="ORF">PX653_03270</name>
</gene>
<evidence type="ECO:0008006" key="4">
    <source>
        <dbReference type="Google" id="ProtNLM"/>
    </source>
</evidence>
<dbReference type="RefSeq" id="WP_277416503.1">
    <property type="nucleotide sequence ID" value="NZ_CP119083.1"/>
</dbReference>
<proteinExistence type="predicted"/>
<reference evidence="2 3" key="1">
    <citation type="submission" date="2023-02" db="EMBL/GenBank/DDBJ databases">
        <title>Gemone sequence of Telluria chitinolytica ACM 3522T.</title>
        <authorList>
            <person name="Frediansyah A."/>
            <person name="Miess H."/>
            <person name="Gross H."/>
        </authorList>
    </citation>
    <scope>NUCLEOTIDE SEQUENCE [LARGE SCALE GENOMIC DNA]</scope>
    <source>
        <strain evidence="2 3">ACM 3522</strain>
    </source>
</reference>
<dbReference type="EMBL" id="CP119083">
    <property type="protein sequence ID" value="WEF33817.1"/>
    <property type="molecule type" value="Genomic_DNA"/>
</dbReference>
<evidence type="ECO:0000256" key="1">
    <source>
        <dbReference type="SAM" id="MobiDB-lite"/>
    </source>
</evidence>
<protein>
    <recommendedName>
        <fullName evidence="4">DNA-binding protein</fullName>
    </recommendedName>
</protein>
<evidence type="ECO:0000313" key="3">
    <source>
        <dbReference type="Proteomes" id="UP001216510"/>
    </source>
</evidence>
<accession>A0ABY8BGH0</accession>
<evidence type="ECO:0000313" key="2">
    <source>
        <dbReference type="EMBL" id="WEF33817.1"/>
    </source>
</evidence>